<dbReference type="PANTHER" id="PTHR18945">
    <property type="entry name" value="NEUROTRANSMITTER GATED ION CHANNEL"/>
    <property type="match status" value="1"/>
</dbReference>
<dbReference type="CDD" id="cd18997">
    <property type="entry name" value="LGIC_ECD_nAChR"/>
    <property type="match status" value="1"/>
</dbReference>
<dbReference type="CDD" id="cd19051">
    <property type="entry name" value="LGIC_TM_cation"/>
    <property type="match status" value="1"/>
</dbReference>
<dbReference type="Pfam" id="PF02932">
    <property type="entry name" value="Neur_chan_memb"/>
    <property type="match status" value="1"/>
</dbReference>
<keyword evidence="3 5" id="KW-1133">Transmembrane helix</keyword>
<name>A0A6A4WUU3_AMPAM</name>
<dbReference type="SUPFAM" id="SSF90112">
    <property type="entry name" value="Neurotransmitter-gated ion-channel transmembrane pore"/>
    <property type="match status" value="1"/>
</dbReference>
<keyword evidence="8" id="KW-0675">Receptor</keyword>
<comment type="caution">
    <text evidence="8">The sequence shown here is derived from an EMBL/GenBank/DDBJ whole genome shotgun (WGS) entry which is preliminary data.</text>
</comment>
<dbReference type="FunFam" id="2.70.170.10:FF:000028">
    <property type="entry name" value="AcetylCholine Receptor"/>
    <property type="match status" value="1"/>
</dbReference>
<keyword evidence="2 5" id="KW-0812">Transmembrane</keyword>
<keyword evidence="5" id="KW-0406">Ion transport</keyword>
<dbReference type="AlphaFoldDB" id="A0A6A4WUU3"/>
<feature type="domain" description="Neurotransmitter-gated ion-channel ligand-binding" evidence="6">
    <location>
        <begin position="1"/>
        <end position="136"/>
    </location>
</feature>
<dbReference type="PROSITE" id="PS00236">
    <property type="entry name" value="NEUROTR_ION_CHANNEL"/>
    <property type="match status" value="1"/>
</dbReference>
<dbReference type="PRINTS" id="PR00252">
    <property type="entry name" value="NRIONCHANNEL"/>
</dbReference>
<evidence type="ECO:0000256" key="5">
    <source>
        <dbReference type="RuleBase" id="RU000687"/>
    </source>
</evidence>
<keyword evidence="5" id="KW-0407">Ion channel</keyword>
<dbReference type="GO" id="GO:0005230">
    <property type="term" value="F:extracellular ligand-gated monoatomic ion channel activity"/>
    <property type="evidence" value="ECO:0007669"/>
    <property type="project" value="InterPro"/>
</dbReference>
<dbReference type="InterPro" id="IPR036719">
    <property type="entry name" value="Neuro-gated_channel_TM_sf"/>
</dbReference>
<comment type="similarity">
    <text evidence="5">Belongs to the ligand-gated ion channel (TC 1.A.9) family.</text>
</comment>
<evidence type="ECO:0000256" key="3">
    <source>
        <dbReference type="ARBA" id="ARBA00022989"/>
    </source>
</evidence>
<dbReference type="InterPro" id="IPR006029">
    <property type="entry name" value="Neurotrans-gated_channel_TM"/>
</dbReference>
<gene>
    <name evidence="8" type="primary">CHRNA10_0</name>
    <name evidence="8" type="ORF">FJT64_017879</name>
</gene>
<evidence type="ECO:0000259" key="6">
    <source>
        <dbReference type="Pfam" id="PF02931"/>
    </source>
</evidence>
<keyword evidence="5" id="KW-0813">Transport</keyword>
<proteinExistence type="inferred from homology"/>
<evidence type="ECO:0000256" key="4">
    <source>
        <dbReference type="ARBA" id="ARBA00023136"/>
    </source>
</evidence>
<reference evidence="8 9" key="1">
    <citation type="submission" date="2019-07" db="EMBL/GenBank/DDBJ databases">
        <title>Draft genome assembly of a fouling barnacle, Amphibalanus amphitrite (Darwin, 1854): The first reference genome for Thecostraca.</title>
        <authorList>
            <person name="Kim W."/>
        </authorList>
    </citation>
    <scope>NUCLEOTIDE SEQUENCE [LARGE SCALE GENOMIC DNA]</scope>
    <source>
        <strain evidence="8">SNU_AA5</strain>
        <tissue evidence="8">Soma without cirri and trophi</tissue>
    </source>
</reference>
<feature type="transmembrane region" description="Helical" evidence="5">
    <location>
        <begin position="168"/>
        <end position="186"/>
    </location>
</feature>
<evidence type="ECO:0000313" key="9">
    <source>
        <dbReference type="Proteomes" id="UP000440578"/>
    </source>
</evidence>
<comment type="subcellular location">
    <subcellularLocation>
        <location evidence="1">Membrane</location>
        <topology evidence="1">Multi-pass membrane protein</topology>
    </subcellularLocation>
</comment>
<comment type="caution">
    <text evidence="5">Lacks conserved residue(s) required for the propagation of feature annotation.</text>
</comment>
<dbReference type="Pfam" id="PF02931">
    <property type="entry name" value="Neur_chan_LBD"/>
    <property type="match status" value="1"/>
</dbReference>
<dbReference type="InterPro" id="IPR006201">
    <property type="entry name" value="Neur_channel"/>
</dbReference>
<keyword evidence="9" id="KW-1185">Reference proteome</keyword>
<evidence type="ECO:0000256" key="2">
    <source>
        <dbReference type="ARBA" id="ARBA00022692"/>
    </source>
</evidence>
<keyword evidence="4 5" id="KW-0472">Membrane</keyword>
<dbReference type="SUPFAM" id="SSF63712">
    <property type="entry name" value="Nicotinic receptor ligand binding domain-like"/>
    <property type="match status" value="1"/>
</dbReference>
<dbReference type="InterPro" id="IPR018000">
    <property type="entry name" value="Neurotransmitter_ion_chnl_CS"/>
</dbReference>
<dbReference type="EMBL" id="VIIS01000247">
    <property type="protein sequence ID" value="KAF0311276.1"/>
    <property type="molecule type" value="Genomic_DNA"/>
</dbReference>
<sequence>MKELRVPCEKIWLPDIVLYNNADDYTRGYMNSKAMVHHNGRVFWPPPTKFRSTCAVDVTYFPFDDQTCILKLGSWTYNGFQVDVTNRTEQVDLTNYIPNGEWELLEARINRNVVYYSCCPEPFPDVTITLIIRRKTLFYMYNIVLPCMMMSVLTLLVFCMPPESGEKIGLGVTVLLAFSVFMLAIAEKMPETSDSVPLIGE</sequence>
<dbReference type="Gene3D" id="2.70.170.10">
    <property type="entry name" value="Neurotransmitter-gated ion-channel ligand-binding domain"/>
    <property type="match status" value="1"/>
</dbReference>
<dbReference type="GO" id="GO:0016020">
    <property type="term" value="C:membrane"/>
    <property type="evidence" value="ECO:0007669"/>
    <property type="project" value="UniProtKB-SubCell"/>
</dbReference>
<organism evidence="8 9">
    <name type="scientific">Amphibalanus amphitrite</name>
    <name type="common">Striped barnacle</name>
    <name type="synonym">Balanus amphitrite</name>
    <dbReference type="NCBI Taxonomy" id="1232801"/>
    <lineage>
        <taxon>Eukaryota</taxon>
        <taxon>Metazoa</taxon>
        <taxon>Ecdysozoa</taxon>
        <taxon>Arthropoda</taxon>
        <taxon>Crustacea</taxon>
        <taxon>Multicrustacea</taxon>
        <taxon>Cirripedia</taxon>
        <taxon>Thoracica</taxon>
        <taxon>Thoracicalcarea</taxon>
        <taxon>Balanomorpha</taxon>
        <taxon>Balanoidea</taxon>
        <taxon>Balanidae</taxon>
        <taxon>Amphibalaninae</taxon>
        <taxon>Amphibalanus</taxon>
    </lineage>
</organism>
<dbReference type="Gene3D" id="1.20.58.390">
    <property type="entry name" value="Neurotransmitter-gated ion-channel transmembrane domain"/>
    <property type="match status" value="1"/>
</dbReference>
<evidence type="ECO:0000259" key="7">
    <source>
        <dbReference type="Pfam" id="PF02932"/>
    </source>
</evidence>
<feature type="domain" description="Neurotransmitter-gated ion-channel transmembrane" evidence="7">
    <location>
        <begin position="143"/>
        <end position="200"/>
    </location>
</feature>
<feature type="transmembrane region" description="Helical" evidence="5">
    <location>
        <begin position="137"/>
        <end position="156"/>
    </location>
</feature>
<evidence type="ECO:0000313" key="8">
    <source>
        <dbReference type="EMBL" id="KAF0311276.1"/>
    </source>
</evidence>
<dbReference type="InterPro" id="IPR036734">
    <property type="entry name" value="Neur_chan_lig-bd_sf"/>
</dbReference>
<dbReference type="InterPro" id="IPR006202">
    <property type="entry name" value="Neur_chan_lig-bd"/>
</dbReference>
<accession>A0A6A4WUU3</accession>
<evidence type="ECO:0000256" key="1">
    <source>
        <dbReference type="ARBA" id="ARBA00004141"/>
    </source>
</evidence>
<protein>
    <submittedName>
        <fullName evidence="8">Neuronal acetylcholine receptor subunit alpha-10</fullName>
    </submittedName>
</protein>
<dbReference type="OrthoDB" id="5975154at2759"/>
<dbReference type="Proteomes" id="UP000440578">
    <property type="component" value="Unassembled WGS sequence"/>
</dbReference>
<dbReference type="GO" id="GO:0004888">
    <property type="term" value="F:transmembrane signaling receptor activity"/>
    <property type="evidence" value="ECO:0007669"/>
    <property type="project" value="InterPro"/>
</dbReference>
<dbReference type="InterPro" id="IPR038050">
    <property type="entry name" value="Neuro_actylchol_rec"/>
</dbReference>